<dbReference type="FunFam" id="2.70.70.10:FF:000013">
    <property type="entry name" value="Peptidase family M23"/>
    <property type="match status" value="1"/>
</dbReference>
<evidence type="ECO:0000259" key="3">
    <source>
        <dbReference type="Pfam" id="PF01551"/>
    </source>
</evidence>
<proteinExistence type="predicted"/>
<dbReference type="GO" id="GO:0004222">
    <property type="term" value="F:metalloendopeptidase activity"/>
    <property type="evidence" value="ECO:0007669"/>
    <property type="project" value="TreeGrafter"/>
</dbReference>
<sequence>MLGVVALVAAGLGSFATTEASAAGHTLVSQGYPTSTSGGADDDRAEDAGEVDVSRSYDRPPIERETAELVQQREAAVTKNDRVIAARAAELVKKKERRAKLEKIRQAKLVKKRRNGWVMPVKGYTLTARFGQQSSLWSSGAHTGLDFAGPSGSKLVAMASGTVTSAGYSGAYGNRTVIKLADGTEVWYCHQSRIVVNVGDKVSPGEVIGYSGSTGNVTGPHLHLEVRPSGGSPVNPETVMRQHGLTP</sequence>
<organism evidence="4 5">
    <name type="scientific">Aeromicrobium yanjiei</name>
    <dbReference type="NCBI Taxonomy" id="2662028"/>
    <lineage>
        <taxon>Bacteria</taxon>
        <taxon>Bacillati</taxon>
        <taxon>Actinomycetota</taxon>
        <taxon>Actinomycetes</taxon>
        <taxon>Propionibacteriales</taxon>
        <taxon>Nocardioidaceae</taxon>
        <taxon>Aeromicrobium</taxon>
    </lineage>
</organism>
<dbReference type="InterPro" id="IPR011055">
    <property type="entry name" value="Dup_hybrid_motif"/>
</dbReference>
<evidence type="ECO:0000256" key="1">
    <source>
        <dbReference type="SAM" id="MobiDB-lite"/>
    </source>
</evidence>
<reference evidence="4 5" key="1">
    <citation type="submission" date="2019-11" db="EMBL/GenBank/DDBJ databases">
        <authorList>
            <person name="Li J."/>
        </authorList>
    </citation>
    <scope>NUCLEOTIDE SEQUENCE [LARGE SCALE GENOMIC DNA]</scope>
    <source>
        <strain evidence="4 5">MF47</strain>
    </source>
</reference>
<protein>
    <submittedName>
        <fullName evidence="4">Peptidoglycan DD-metalloendopeptidase family protein</fullName>
    </submittedName>
</protein>
<dbReference type="KEGG" id="aef:GEV26_08335"/>
<gene>
    <name evidence="4" type="ORF">GEV26_08335</name>
</gene>
<name>A0A5Q2MRI6_9ACTN</name>
<dbReference type="Pfam" id="PF01551">
    <property type="entry name" value="Peptidase_M23"/>
    <property type="match status" value="1"/>
</dbReference>
<dbReference type="AlphaFoldDB" id="A0A5Q2MRI6"/>
<feature type="domain" description="M23ase beta-sheet core" evidence="3">
    <location>
        <begin position="141"/>
        <end position="236"/>
    </location>
</feature>
<evidence type="ECO:0000313" key="5">
    <source>
        <dbReference type="Proteomes" id="UP000392064"/>
    </source>
</evidence>
<dbReference type="EMBL" id="CP045737">
    <property type="protein sequence ID" value="QGG43220.1"/>
    <property type="molecule type" value="Genomic_DNA"/>
</dbReference>
<feature type="chain" id="PRO_5024328450" evidence="2">
    <location>
        <begin position="23"/>
        <end position="247"/>
    </location>
</feature>
<dbReference type="SUPFAM" id="SSF51261">
    <property type="entry name" value="Duplicated hybrid motif"/>
    <property type="match status" value="1"/>
</dbReference>
<accession>A0A5Q2MRI6</accession>
<feature type="region of interest" description="Disordered" evidence="1">
    <location>
        <begin position="226"/>
        <end position="247"/>
    </location>
</feature>
<dbReference type="Proteomes" id="UP000392064">
    <property type="component" value="Chromosome"/>
</dbReference>
<evidence type="ECO:0000256" key="2">
    <source>
        <dbReference type="SAM" id="SignalP"/>
    </source>
</evidence>
<feature type="signal peptide" evidence="2">
    <location>
        <begin position="1"/>
        <end position="22"/>
    </location>
</feature>
<dbReference type="PANTHER" id="PTHR21666:SF270">
    <property type="entry name" value="MUREIN HYDROLASE ACTIVATOR ENVC"/>
    <property type="match status" value="1"/>
</dbReference>
<feature type="region of interest" description="Disordered" evidence="1">
    <location>
        <begin position="32"/>
        <end position="59"/>
    </location>
</feature>
<dbReference type="InterPro" id="IPR050570">
    <property type="entry name" value="Cell_wall_metabolism_enzyme"/>
</dbReference>
<dbReference type="CDD" id="cd12797">
    <property type="entry name" value="M23_peptidase"/>
    <property type="match status" value="1"/>
</dbReference>
<keyword evidence="5" id="KW-1185">Reference proteome</keyword>
<evidence type="ECO:0000313" key="4">
    <source>
        <dbReference type="EMBL" id="QGG43220.1"/>
    </source>
</evidence>
<dbReference type="Gene3D" id="2.70.70.10">
    <property type="entry name" value="Glucose Permease (Domain IIA)"/>
    <property type="match status" value="1"/>
</dbReference>
<keyword evidence="2" id="KW-0732">Signal</keyword>
<dbReference type="InterPro" id="IPR016047">
    <property type="entry name" value="M23ase_b-sheet_dom"/>
</dbReference>
<dbReference type="PANTHER" id="PTHR21666">
    <property type="entry name" value="PEPTIDASE-RELATED"/>
    <property type="match status" value="1"/>
</dbReference>